<feature type="compositionally biased region" description="Polar residues" evidence="1">
    <location>
        <begin position="1"/>
        <end position="18"/>
    </location>
</feature>
<gene>
    <name evidence="2" type="ORF">CMC5_036330</name>
</gene>
<sequence length="74" mass="7923">MSEENQNPAKRTGMQSGDTARHAPPGRPSTTSSEEVGQGPGLDPPSPPAEPEEEEDEAFHDRPTRPGLSDDDEL</sequence>
<accession>A0A0K1EF42</accession>
<dbReference type="KEGG" id="ccro:CMC5_036330"/>
<name>A0A0K1EF42_CHOCO</name>
<protein>
    <submittedName>
        <fullName evidence="2">Uncharacterized protein</fullName>
    </submittedName>
</protein>
<evidence type="ECO:0000313" key="3">
    <source>
        <dbReference type="Proteomes" id="UP000067626"/>
    </source>
</evidence>
<dbReference type="AlphaFoldDB" id="A0A0K1EF42"/>
<dbReference type="STRING" id="52.CMC5_036330"/>
<evidence type="ECO:0000256" key="1">
    <source>
        <dbReference type="SAM" id="MobiDB-lite"/>
    </source>
</evidence>
<dbReference type="Proteomes" id="UP000067626">
    <property type="component" value="Chromosome"/>
</dbReference>
<reference evidence="2 3" key="1">
    <citation type="submission" date="2015-07" db="EMBL/GenBank/DDBJ databases">
        <title>Genome analysis of myxobacterium Chondromyces crocatus Cm c5 reveals a high potential for natural compound synthesis and the genetic basis for the loss of fruiting body formation.</title>
        <authorList>
            <person name="Zaburannyi N."/>
            <person name="Bunk B."/>
            <person name="Maier J."/>
            <person name="Overmann J."/>
            <person name="Mueller R."/>
        </authorList>
    </citation>
    <scope>NUCLEOTIDE SEQUENCE [LARGE SCALE GENOMIC DNA]</scope>
    <source>
        <strain evidence="2 3">Cm c5</strain>
    </source>
</reference>
<feature type="region of interest" description="Disordered" evidence="1">
    <location>
        <begin position="1"/>
        <end position="74"/>
    </location>
</feature>
<proteinExistence type="predicted"/>
<dbReference type="EMBL" id="CP012159">
    <property type="protein sequence ID" value="AKT39486.1"/>
    <property type="molecule type" value="Genomic_DNA"/>
</dbReference>
<keyword evidence="3" id="KW-1185">Reference proteome</keyword>
<evidence type="ECO:0000313" key="2">
    <source>
        <dbReference type="EMBL" id="AKT39486.1"/>
    </source>
</evidence>
<organism evidence="2 3">
    <name type="scientific">Chondromyces crocatus</name>
    <dbReference type="NCBI Taxonomy" id="52"/>
    <lineage>
        <taxon>Bacteria</taxon>
        <taxon>Pseudomonadati</taxon>
        <taxon>Myxococcota</taxon>
        <taxon>Polyangia</taxon>
        <taxon>Polyangiales</taxon>
        <taxon>Polyangiaceae</taxon>
        <taxon>Chondromyces</taxon>
    </lineage>
</organism>